<dbReference type="PANTHER" id="PTHR24379:SF121">
    <property type="entry name" value="C2H2-TYPE DOMAIN-CONTAINING PROTEIN"/>
    <property type="match status" value="1"/>
</dbReference>
<evidence type="ECO:0000259" key="9">
    <source>
        <dbReference type="PROSITE" id="PS51915"/>
    </source>
</evidence>
<keyword evidence="1 6" id="KW-0479">Metal-binding</keyword>
<proteinExistence type="predicted"/>
<feature type="binding site" evidence="6">
    <location>
        <position position="7"/>
    </location>
    <ligand>
        <name>Zn(2+)</name>
        <dbReference type="ChEBI" id="CHEBI:29105"/>
    </ligand>
</feature>
<sequence>MTLCRVCAIPADDSAMFRLFDDAEGPLALAEIFLQVSGIAIQVGDSNLPKCCCQRCRNRLQEVEDLRALCQESDRKLRKMIGITVKEEEESEEHNENDGRAIPKVEMLELDESYSHWDDMGNQLDSDDGRSEYDDDKPYESMQNKRDDTNIAMIGVPENGEKYYFSDDSKDGDPDFTAEKTLQNVGRKKKEESKKRGRKPKTQDPALEAQPKILKKRGRKPKIRDPNADPKEEKERKKASESLCCIACGKVYKSLFALREHETTHTLEKRFKCEICAMEFGKRTIFILHVKRHETEGKFKCSECEKAFHTEKLLNQHIQIRHRGERPFHCKLCPKTYPRASSLYVHVQTFHEKIRKKIYKCDICTRSFVNRHGYERHMNSHQGLKLNQCPHCGNKYEFRAYLLQHIAEKHPETVPNLTRCEYCGLGYSTDGYYRKHIVKRHPEHLAVFDQLMKAKREAMLAGMPSTTVTSQETGGSFS</sequence>
<dbReference type="InterPro" id="IPR036236">
    <property type="entry name" value="Znf_C2H2_sf"/>
</dbReference>
<dbReference type="SUPFAM" id="SSF57667">
    <property type="entry name" value="beta-beta-alpha zinc fingers"/>
    <property type="match status" value="3"/>
</dbReference>
<feature type="binding site" evidence="6">
    <location>
        <position position="56"/>
    </location>
    <ligand>
        <name>Zn(2+)</name>
        <dbReference type="ChEBI" id="CHEBI:29105"/>
    </ligand>
</feature>
<feature type="region of interest" description="Disordered" evidence="7">
    <location>
        <begin position="117"/>
        <end position="235"/>
    </location>
</feature>
<feature type="compositionally biased region" description="Basic and acidic residues" evidence="7">
    <location>
        <begin position="159"/>
        <end position="173"/>
    </location>
</feature>
<name>A0ABD1CRC4_CULPP</name>
<keyword evidence="2" id="KW-0677">Repeat</keyword>
<dbReference type="PROSITE" id="PS51915">
    <property type="entry name" value="ZAD"/>
    <property type="match status" value="1"/>
</dbReference>
<keyword evidence="3 5" id="KW-0863">Zinc-finger</keyword>
<feature type="domain" description="C2H2-type" evidence="8">
    <location>
        <begin position="299"/>
        <end position="327"/>
    </location>
</feature>
<feature type="domain" description="ZAD" evidence="9">
    <location>
        <begin position="2"/>
        <end position="80"/>
    </location>
</feature>
<feature type="compositionally biased region" description="Basic and acidic residues" evidence="7">
    <location>
        <begin position="127"/>
        <end position="149"/>
    </location>
</feature>
<feature type="domain" description="C2H2-type" evidence="8">
    <location>
        <begin position="387"/>
        <end position="415"/>
    </location>
</feature>
<organism evidence="10 11">
    <name type="scientific">Culex pipiens pipiens</name>
    <name type="common">Northern house mosquito</name>
    <dbReference type="NCBI Taxonomy" id="38569"/>
    <lineage>
        <taxon>Eukaryota</taxon>
        <taxon>Metazoa</taxon>
        <taxon>Ecdysozoa</taxon>
        <taxon>Arthropoda</taxon>
        <taxon>Hexapoda</taxon>
        <taxon>Insecta</taxon>
        <taxon>Pterygota</taxon>
        <taxon>Neoptera</taxon>
        <taxon>Endopterygota</taxon>
        <taxon>Diptera</taxon>
        <taxon>Nematocera</taxon>
        <taxon>Culicoidea</taxon>
        <taxon>Culicidae</taxon>
        <taxon>Culicinae</taxon>
        <taxon>Culicini</taxon>
        <taxon>Culex</taxon>
        <taxon>Culex</taxon>
    </lineage>
</organism>
<evidence type="ECO:0000256" key="2">
    <source>
        <dbReference type="ARBA" id="ARBA00022737"/>
    </source>
</evidence>
<feature type="compositionally biased region" description="Basic residues" evidence="7">
    <location>
        <begin position="213"/>
        <end position="222"/>
    </location>
</feature>
<dbReference type="EMBL" id="JBEHCU010009989">
    <property type="protein sequence ID" value="KAL1378951.1"/>
    <property type="molecule type" value="Genomic_DNA"/>
</dbReference>
<feature type="binding site" evidence="6">
    <location>
        <position position="53"/>
    </location>
    <ligand>
        <name>Zn(2+)</name>
        <dbReference type="ChEBI" id="CHEBI:29105"/>
    </ligand>
</feature>
<dbReference type="GO" id="GO:0008270">
    <property type="term" value="F:zinc ion binding"/>
    <property type="evidence" value="ECO:0007669"/>
    <property type="project" value="UniProtKB-UniRule"/>
</dbReference>
<dbReference type="SUPFAM" id="SSF57716">
    <property type="entry name" value="Glucocorticoid receptor-like (DNA-binding domain)"/>
    <property type="match status" value="1"/>
</dbReference>
<reference evidence="10 11" key="1">
    <citation type="submission" date="2024-05" db="EMBL/GenBank/DDBJ databases">
        <title>Culex pipiens pipiens assembly and annotation.</title>
        <authorList>
            <person name="Alout H."/>
            <person name="Durand T."/>
        </authorList>
    </citation>
    <scope>NUCLEOTIDE SEQUENCE [LARGE SCALE GENOMIC DNA]</scope>
    <source>
        <strain evidence="10">HA-2024</strain>
        <tissue evidence="10">Whole body</tissue>
    </source>
</reference>
<accession>A0ABD1CRC4</accession>
<dbReference type="InterPro" id="IPR013087">
    <property type="entry name" value="Znf_C2H2_type"/>
</dbReference>
<dbReference type="AlphaFoldDB" id="A0ABD1CRC4"/>
<evidence type="ECO:0000313" key="10">
    <source>
        <dbReference type="EMBL" id="KAL1378951.1"/>
    </source>
</evidence>
<dbReference type="Proteomes" id="UP001562425">
    <property type="component" value="Unassembled WGS sequence"/>
</dbReference>
<evidence type="ECO:0000256" key="5">
    <source>
        <dbReference type="PROSITE-ProRule" id="PRU00042"/>
    </source>
</evidence>
<evidence type="ECO:0000256" key="7">
    <source>
        <dbReference type="SAM" id="MobiDB-lite"/>
    </source>
</evidence>
<feature type="compositionally biased region" description="Basic and acidic residues" evidence="7">
    <location>
        <begin position="223"/>
        <end position="235"/>
    </location>
</feature>
<evidence type="ECO:0000256" key="1">
    <source>
        <dbReference type="ARBA" id="ARBA00022723"/>
    </source>
</evidence>
<evidence type="ECO:0000313" key="11">
    <source>
        <dbReference type="Proteomes" id="UP001562425"/>
    </source>
</evidence>
<feature type="domain" description="C2H2-type" evidence="8">
    <location>
        <begin position="243"/>
        <end position="270"/>
    </location>
</feature>
<dbReference type="InterPro" id="IPR012934">
    <property type="entry name" value="Znf_AD"/>
</dbReference>
<dbReference type="SMART" id="SM00868">
    <property type="entry name" value="zf-AD"/>
    <property type="match status" value="1"/>
</dbReference>
<dbReference type="Pfam" id="PF00096">
    <property type="entry name" value="zf-C2H2"/>
    <property type="match status" value="3"/>
</dbReference>
<keyword evidence="4 6" id="KW-0862">Zinc</keyword>
<evidence type="ECO:0000259" key="8">
    <source>
        <dbReference type="PROSITE" id="PS50157"/>
    </source>
</evidence>
<feature type="domain" description="C2H2-type" evidence="8">
    <location>
        <begin position="328"/>
        <end position="356"/>
    </location>
</feature>
<comment type="caution">
    <text evidence="10">The sequence shown here is derived from an EMBL/GenBank/DDBJ whole genome shotgun (WGS) entry which is preliminary data.</text>
</comment>
<dbReference type="PANTHER" id="PTHR24379">
    <property type="entry name" value="KRAB AND ZINC FINGER DOMAIN-CONTAINING"/>
    <property type="match status" value="1"/>
</dbReference>
<evidence type="ECO:0000256" key="6">
    <source>
        <dbReference type="PROSITE-ProRule" id="PRU01263"/>
    </source>
</evidence>
<dbReference type="PROSITE" id="PS50157">
    <property type="entry name" value="ZINC_FINGER_C2H2_2"/>
    <property type="match status" value="6"/>
</dbReference>
<gene>
    <name evidence="10" type="ORF">pipiens_003876</name>
</gene>
<dbReference type="SMART" id="SM00355">
    <property type="entry name" value="ZnF_C2H2"/>
    <property type="match status" value="7"/>
</dbReference>
<feature type="domain" description="C2H2-type" evidence="8">
    <location>
        <begin position="359"/>
        <end position="386"/>
    </location>
</feature>
<dbReference type="Pfam" id="PF13912">
    <property type="entry name" value="zf-C2H2_6"/>
    <property type="match status" value="1"/>
</dbReference>
<protein>
    <submittedName>
        <fullName evidence="10">Uncharacterized protein</fullName>
    </submittedName>
</protein>
<dbReference type="PROSITE" id="PS00028">
    <property type="entry name" value="ZINC_FINGER_C2H2_1"/>
    <property type="match status" value="6"/>
</dbReference>
<feature type="binding site" evidence="6">
    <location>
        <position position="4"/>
    </location>
    <ligand>
        <name>Zn(2+)</name>
        <dbReference type="ChEBI" id="CHEBI:29105"/>
    </ligand>
</feature>
<keyword evidence="11" id="KW-1185">Reference proteome</keyword>
<dbReference type="Gene3D" id="3.30.160.60">
    <property type="entry name" value="Classic Zinc Finger"/>
    <property type="match status" value="4"/>
</dbReference>
<dbReference type="Gene3D" id="3.40.1800.20">
    <property type="match status" value="1"/>
</dbReference>
<evidence type="ECO:0000256" key="3">
    <source>
        <dbReference type="ARBA" id="ARBA00022771"/>
    </source>
</evidence>
<evidence type="ECO:0000256" key="4">
    <source>
        <dbReference type="ARBA" id="ARBA00022833"/>
    </source>
</evidence>
<feature type="domain" description="C2H2-type" evidence="8">
    <location>
        <begin position="271"/>
        <end position="298"/>
    </location>
</feature>
<dbReference type="Pfam" id="PF07776">
    <property type="entry name" value="zf-AD"/>
    <property type="match status" value="1"/>
</dbReference>